<comment type="caution">
    <text evidence="6">The sequence shown here is derived from an EMBL/GenBank/DDBJ whole genome shotgun (WGS) entry which is preliminary data.</text>
</comment>
<feature type="binding site" evidence="4">
    <location>
        <position position="105"/>
    </location>
    <ligand>
        <name>(6R)-10-formyltetrahydrofolate</name>
        <dbReference type="ChEBI" id="CHEBI:195366"/>
    </ligand>
</feature>
<keyword evidence="2 4" id="KW-0808">Transferase</keyword>
<dbReference type="RefSeq" id="WP_250861562.1">
    <property type="nucleotide sequence ID" value="NZ_JAGSOJ010000006.1"/>
</dbReference>
<dbReference type="Gene3D" id="3.40.50.170">
    <property type="entry name" value="Formyl transferase, N-terminal domain"/>
    <property type="match status" value="1"/>
</dbReference>
<dbReference type="InterPro" id="IPR002376">
    <property type="entry name" value="Formyl_transf_N"/>
</dbReference>
<feature type="binding site" evidence="4">
    <location>
        <position position="64"/>
    </location>
    <ligand>
        <name>(6R)-10-formyltetrahydrofolate</name>
        <dbReference type="ChEBI" id="CHEBI:195366"/>
    </ligand>
</feature>
<comment type="caution">
    <text evidence="4">Lacks conserved residue(s) required for the propagation of feature annotation.</text>
</comment>
<organism evidence="6 7">
    <name type="scientific">Oceanirhabdus seepicola</name>
    <dbReference type="NCBI Taxonomy" id="2828781"/>
    <lineage>
        <taxon>Bacteria</taxon>
        <taxon>Bacillati</taxon>
        <taxon>Bacillota</taxon>
        <taxon>Clostridia</taxon>
        <taxon>Eubacteriales</taxon>
        <taxon>Clostridiaceae</taxon>
        <taxon>Oceanirhabdus</taxon>
    </lineage>
</organism>
<dbReference type="Proteomes" id="UP001056429">
    <property type="component" value="Unassembled WGS sequence"/>
</dbReference>
<comment type="similarity">
    <text evidence="4">Belongs to the GART family.</text>
</comment>
<dbReference type="GO" id="GO:0005829">
    <property type="term" value="C:cytosol"/>
    <property type="evidence" value="ECO:0007669"/>
    <property type="project" value="TreeGrafter"/>
</dbReference>
<dbReference type="Pfam" id="PF00551">
    <property type="entry name" value="Formyl_trans_N"/>
    <property type="match status" value="1"/>
</dbReference>
<protein>
    <recommendedName>
        <fullName evidence="4">Phosphoribosylglycinamide formyltransferase</fullName>
        <ecNumber evidence="4">2.1.2.2</ecNumber>
    </recommendedName>
    <alternativeName>
        <fullName evidence="4">5'-phosphoribosylglycinamide transformylase</fullName>
    </alternativeName>
    <alternativeName>
        <fullName evidence="4">GAR transformylase</fullName>
        <shortName evidence="4">GART</shortName>
    </alternativeName>
</protein>
<comment type="function">
    <text evidence="4">Catalyzes the transfer of a formyl group from 10-formyltetrahydrofolate to 5-phospho-ribosyl-glycinamide (GAR), producing 5-phospho-ribosyl-N-formylglycinamide (FGAR) and tetrahydrofolate.</text>
</comment>
<dbReference type="CDD" id="cd08645">
    <property type="entry name" value="FMT_core_GART"/>
    <property type="match status" value="1"/>
</dbReference>
<proteinExistence type="inferred from homology"/>
<keyword evidence="3 4" id="KW-0658">Purine biosynthesis</keyword>
<reference evidence="6" key="1">
    <citation type="journal article" date="2021" name="mSystems">
        <title>Bacteria and Archaea Synergistically Convert Glycine Betaine to Biogenic Methane in the Formosa Cold Seep of the South China Sea.</title>
        <authorList>
            <person name="Li L."/>
            <person name="Zhang W."/>
            <person name="Zhang S."/>
            <person name="Song L."/>
            <person name="Sun Q."/>
            <person name="Zhang H."/>
            <person name="Xiang H."/>
            <person name="Dong X."/>
        </authorList>
    </citation>
    <scope>NUCLEOTIDE SEQUENCE</scope>
    <source>
        <strain evidence="6">ZWT</strain>
    </source>
</reference>
<dbReference type="EC" id="2.1.2.2" evidence="4"/>
<reference evidence="6" key="2">
    <citation type="submission" date="2021-04" db="EMBL/GenBank/DDBJ databases">
        <authorList>
            <person name="Dong X."/>
        </authorList>
    </citation>
    <scope>NUCLEOTIDE SEQUENCE</scope>
    <source>
        <strain evidence="6">ZWT</strain>
    </source>
</reference>
<dbReference type="GO" id="GO:0004644">
    <property type="term" value="F:phosphoribosylglycinamide formyltransferase activity"/>
    <property type="evidence" value="ECO:0007669"/>
    <property type="project" value="UniProtKB-UniRule"/>
</dbReference>
<dbReference type="EMBL" id="JAGSOJ010000006">
    <property type="protein sequence ID" value="MCM1992395.1"/>
    <property type="molecule type" value="Genomic_DNA"/>
</dbReference>
<dbReference type="PANTHER" id="PTHR43369">
    <property type="entry name" value="PHOSPHORIBOSYLGLYCINAMIDE FORMYLTRANSFERASE"/>
    <property type="match status" value="1"/>
</dbReference>
<dbReference type="HAMAP" id="MF_01930">
    <property type="entry name" value="PurN"/>
    <property type="match status" value="1"/>
</dbReference>
<dbReference type="SUPFAM" id="SSF53328">
    <property type="entry name" value="Formyltransferase"/>
    <property type="match status" value="1"/>
</dbReference>
<comment type="pathway">
    <text evidence="1 4">Purine metabolism; IMP biosynthesis via de novo pathway; N(2)-formyl-N(1)-(5-phospho-D-ribosyl)glycinamide from N(1)-(5-phospho-D-ribosyl)glycinamide (10-formyl THF route): step 1/1.</text>
</comment>
<dbReference type="GO" id="GO:0006189">
    <property type="term" value="P:'de novo' IMP biosynthetic process"/>
    <property type="evidence" value="ECO:0007669"/>
    <property type="project" value="UniProtKB-UniRule"/>
</dbReference>
<feature type="domain" description="Formyl transferase N-terminal" evidence="5">
    <location>
        <begin position="3"/>
        <end position="185"/>
    </location>
</feature>
<evidence type="ECO:0000256" key="3">
    <source>
        <dbReference type="ARBA" id="ARBA00022755"/>
    </source>
</evidence>
<evidence type="ECO:0000256" key="1">
    <source>
        <dbReference type="ARBA" id="ARBA00005054"/>
    </source>
</evidence>
<evidence type="ECO:0000256" key="2">
    <source>
        <dbReference type="ARBA" id="ARBA00022679"/>
    </source>
</evidence>
<comment type="catalytic activity">
    <reaction evidence="4">
        <text>N(1)-(5-phospho-beta-D-ribosyl)glycinamide + (6R)-10-formyltetrahydrofolate = N(2)-formyl-N(1)-(5-phospho-beta-D-ribosyl)glycinamide + (6S)-5,6,7,8-tetrahydrofolate + H(+)</text>
        <dbReference type="Rhea" id="RHEA:15053"/>
        <dbReference type="ChEBI" id="CHEBI:15378"/>
        <dbReference type="ChEBI" id="CHEBI:57453"/>
        <dbReference type="ChEBI" id="CHEBI:143788"/>
        <dbReference type="ChEBI" id="CHEBI:147286"/>
        <dbReference type="ChEBI" id="CHEBI:195366"/>
        <dbReference type="EC" id="2.1.2.2"/>
    </reaction>
</comment>
<evidence type="ECO:0000313" key="6">
    <source>
        <dbReference type="EMBL" id="MCM1992395.1"/>
    </source>
</evidence>
<dbReference type="PANTHER" id="PTHR43369:SF2">
    <property type="entry name" value="PHOSPHORIBOSYLGLYCINAMIDE FORMYLTRANSFERASE"/>
    <property type="match status" value="1"/>
</dbReference>
<feature type="active site" description="Proton donor" evidence="4">
    <location>
        <position position="107"/>
    </location>
</feature>
<name>A0A9J6P722_9CLOT</name>
<evidence type="ECO:0000256" key="4">
    <source>
        <dbReference type="HAMAP-Rule" id="MF_01930"/>
    </source>
</evidence>
<keyword evidence="7" id="KW-1185">Reference proteome</keyword>
<dbReference type="InterPro" id="IPR004607">
    <property type="entry name" value="GART"/>
</dbReference>
<sequence>MFKIAVLISGGGTNLQAIIDGIKSNELECSIEYVISDNKNAGGILRAEREGIKTLIFDKKEYSREEISNNITNTLHGKVDLVVLAGFLSILKGDIIREFNNRIINLHPSLIPNFCGKGMYGDRVHKAVLESGVEKSGCTVHFVDEGTDTGEIIQQAEVKVDTDDTVETLRAKVNCEEHKLIVNVIKQLIGKTQE</sequence>
<gene>
    <name evidence="4" type="primary">purN</name>
    <name evidence="6" type="ORF">KDK92_22005</name>
</gene>
<accession>A0A9J6P722</accession>
<dbReference type="NCBIfam" id="TIGR00639">
    <property type="entry name" value="PurN"/>
    <property type="match status" value="1"/>
</dbReference>
<evidence type="ECO:0000259" key="5">
    <source>
        <dbReference type="Pfam" id="PF00551"/>
    </source>
</evidence>
<dbReference type="AlphaFoldDB" id="A0A9J6P722"/>
<dbReference type="InterPro" id="IPR036477">
    <property type="entry name" value="Formyl_transf_N_sf"/>
</dbReference>
<evidence type="ECO:0000313" key="7">
    <source>
        <dbReference type="Proteomes" id="UP001056429"/>
    </source>
</evidence>
<feature type="site" description="Raises pKa of active site His" evidence="4">
    <location>
        <position position="148"/>
    </location>
</feature>
<feature type="binding site" evidence="4">
    <location>
        <begin position="12"/>
        <end position="14"/>
    </location>
    <ligand>
        <name>N(1)-(5-phospho-beta-D-ribosyl)glycinamide</name>
        <dbReference type="ChEBI" id="CHEBI:143788"/>
    </ligand>
</feature>